<accession>A0AB33K0Q4</accession>
<gene>
    <name evidence="1" type="ORF">KCMC57_34620</name>
</gene>
<evidence type="ECO:0008006" key="2">
    <source>
        <dbReference type="Google" id="ProtNLM"/>
    </source>
</evidence>
<organism evidence="1">
    <name type="scientific">Kitasatospora sp. CMC57</name>
    <dbReference type="NCBI Taxonomy" id="3231513"/>
    <lineage>
        <taxon>Bacteria</taxon>
        <taxon>Bacillati</taxon>
        <taxon>Actinomycetota</taxon>
        <taxon>Actinomycetes</taxon>
        <taxon>Kitasatosporales</taxon>
        <taxon>Streptomycetaceae</taxon>
        <taxon>Kitasatospora</taxon>
    </lineage>
</organism>
<name>A0AB33K0Q4_9ACTN</name>
<dbReference type="AlphaFoldDB" id="A0AB33K0Q4"/>
<reference evidence="1" key="1">
    <citation type="submission" date="2024-07" db="EMBL/GenBank/DDBJ databases">
        <title>Complete genome sequences of cellulolytic bacteria, Kitasatospora sp. CMC57 and Streptomyces sp. CMC78, isolated from Japanese agricultural soil.</title>
        <authorList>
            <person name="Hashimoto T."/>
            <person name="Ito M."/>
            <person name="Iwamoto M."/>
            <person name="Fukahori D."/>
            <person name="Shoda T."/>
            <person name="Sakoda M."/>
            <person name="Morohoshi T."/>
            <person name="Mitsuboshi M."/>
            <person name="Nishizawa T."/>
        </authorList>
    </citation>
    <scope>NUCLEOTIDE SEQUENCE</scope>
    <source>
        <strain evidence="1">CMC57</strain>
    </source>
</reference>
<dbReference type="Gene3D" id="1.10.3210.10">
    <property type="entry name" value="Hypothetical protein af1432"/>
    <property type="match status" value="1"/>
</dbReference>
<evidence type="ECO:0000313" key="1">
    <source>
        <dbReference type="EMBL" id="BFP47094.1"/>
    </source>
</evidence>
<dbReference type="SUPFAM" id="SSF109604">
    <property type="entry name" value="HD-domain/PDEase-like"/>
    <property type="match status" value="1"/>
</dbReference>
<protein>
    <recommendedName>
        <fullName evidence="2">HD domain-containing protein</fullName>
    </recommendedName>
</protein>
<dbReference type="EMBL" id="AP035881">
    <property type="protein sequence ID" value="BFP47094.1"/>
    <property type="molecule type" value="Genomic_DNA"/>
</dbReference>
<proteinExistence type="predicted"/>
<sequence length="226" mass="24923">MDQDTLAWIARNRPEPSAAPPTLPHPPLMLVPDITWLAESRLVDSIHGVRHNARVSLLAGLLAQEHGLDRDHTAALCAAAAVHDCRRHDDREDRGHGWRAAGWFTANQTAVGSLLGRTLPPAVAALAADAIGLHDVPYTAFTAEQKRGYQQAPHLTDLLKAADCLDRYRLPLTRWWPDPSQLRVIIPAWLHPVAFDLVVLSEQARLDGATNHGALIHARQILSREQ</sequence>